<dbReference type="InterPro" id="IPR036452">
    <property type="entry name" value="Ribo_hydro-like"/>
</dbReference>
<reference evidence="5" key="1">
    <citation type="journal article" date="2022" name="bioRxiv">
        <title>Genomics of Preaxostyla Flagellates Illuminates Evolutionary Transitions and the Path Towards Mitochondrial Loss.</title>
        <authorList>
            <person name="Novak L.V.F."/>
            <person name="Treitli S.C."/>
            <person name="Pyrih J."/>
            <person name="Halakuc P."/>
            <person name="Pipaliya S.V."/>
            <person name="Vacek V."/>
            <person name="Brzon O."/>
            <person name="Soukal P."/>
            <person name="Eme L."/>
            <person name="Dacks J.B."/>
            <person name="Karnkowska A."/>
            <person name="Elias M."/>
            <person name="Hampl V."/>
        </authorList>
    </citation>
    <scope>NUCLEOTIDE SEQUENCE</scope>
    <source>
        <strain evidence="5">RCP-MX</strain>
    </source>
</reference>
<evidence type="ECO:0000256" key="2">
    <source>
        <dbReference type="ARBA" id="ARBA00022801"/>
    </source>
</evidence>
<name>A0ABQ8UDW8_9EUKA</name>
<dbReference type="GO" id="GO:0016787">
    <property type="term" value="F:hydrolase activity"/>
    <property type="evidence" value="ECO:0007669"/>
    <property type="project" value="UniProtKB-KW"/>
</dbReference>
<dbReference type="EMBL" id="JAPMOS010000103">
    <property type="protein sequence ID" value="KAJ4455539.1"/>
    <property type="molecule type" value="Genomic_DNA"/>
</dbReference>
<keyword evidence="6" id="KW-1185">Reference proteome</keyword>
<dbReference type="PANTHER" id="PTHR46190:SF1">
    <property type="entry name" value="SI:CH211-201H21.5"/>
    <property type="match status" value="1"/>
</dbReference>
<keyword evidence="2 5" id="KW-0378">Hydrolase</keyword>
<organism evidence="5 6">
    <name type="scientific">Paratrimastix pyriformis</name>
    <dbReference type="NCBI Taxonomy" id="342808"/>
    <lineage>
        <taxon>Eukaryota</taxon>
        <taxon>Metamonada</taxon>
        <taxon>Preaxostyla</taxon>
        <taxon>Paratrimastigidae</taxon>
        <taxon>Paratrimastix</taxon>
    </lineage>
</organism>
<gene>
    <name evidence="5" type="ORF">PAPYR_9482</name>
</gene>
<evidence type="ECO:0000256" key="3">
    <source>
        <dbReference type="ARBA" id="ARBA00023295"/>
    </source>
</evidence>
<accession>A0ABQ8UDW8</accession>
<dbReference type="InterPro" id="IPR052775">
    <property type="entry name" value="IUN_hydrolase"/>
</dbReference>
<dbReference type="SUPFAM" id="SSF53590">
    <property type="entry name" value="Nucleoside hydrolase"/>
    <property type="match status" value="1"/>
</dbReference>
<dbReference type="Proteomes" id="UP001141327">
    <property type="component" value="Unassembled WGS sequence"/>
</dbReference>
<protein>
    <submittedName>
        <fullName evidence="5">Nucleoside hydrolase</fullName>
    </submittedName>
</protein>
<dbReference type="InterPro" id="IPR015910">
    <property type="entry name" value="I/U_nuclsd_hydro_CS"/>
</dbReference>
<dbReference type="Gene3D" id="3.90.245.10">
    <property type="entry name" value="Ribonucleoside hydrolase-like"/>
    <property type="match status" value="1"/>
</dbReference>
<evidence type="ECO:0000256" key="1">
    <source>
        <dbReference type="ARBA" id="ARBA00009176"/>
    </source>
</evidence>
<dbReference type="PANTHER" id="PTHR46190">
    <property type="entry name" value="SI:CH211-201H21.5-RELATED"/>
    <property type="match status" value="1"/>
</dbReference>
<comment type="caution">
    <text evidence="5">The sequence shown here is derived from an EMBL/GenBank/DDBJ whole genome shotgun (WGS) entry which is preliminary data.</text>
</comment>
<keyword evidence="3" id="KW-0326">Glycosidase</keyword>
<evidence type="ECO:0000313" key="5">
    <source>
        <dbReference type="EMBL" id="KAJ4455539.1"/>
    </source>
</evidence>
<evidence type="ECO:0000259" key="4">
    <source>
        <dbReference type="Pfam" id="PF01156"/>
    </source>
</evidence>
<dbReference type="PROSITE" id="PS01247">
    <property type="entry name" value="IUNH"/>
    <property type="match status" value="1"/>
</dbReference>
<feature type="domain" description="Inosine/uridine-preferring nucleoside hydrolase" evidence="4">
    <location>
        <begin position="6"/>
        <end position="194"/>
    </location>
</feature>
<comment type="similarity">
    <text evidence="1">Belongs to the IUNH family.</text>
</comment>
<dbReference type="InterPro" id="IPR001910">
    <property type="entry name" value="Inosine/uridine_hydrolase_dom"/>
</dbReference>
<evidence type="ECO:0000313" key="6">
    <source>
        <dbReference type="Proteomes" id="UP001141327"/>
    </source>
</evidence>
<proteinExistence type="inferred from homology"/>
<dbReference type="Pfam" id="PF01156">
    <property type="entry name" value="IU_nuc_hydro"/>
    <property type="match status" value="1"/>
</dbReference>
<sequence length="198" mass="21080">MGKHKVIIDTDPGIDDAVALMLALSNPDIDLLAITTVSGNQSLVNTTRNAQRILRFFASGDQSCNLPPLYRGCDRPLVCEPVHVVEIFGSDGFGDADWTSFPEVTTETPATEPQLEHASNAIVRLVRQYPNEVSLVCIGPLTNIAVALRLEPALPTLVRQIVVMGGSTQGVGNTTAVGEFNVCADPEAAKVILEAFPG</sequence>